<evidence type="ECO:0000256" key="13">
    <source>
        <dbReference type="ARBA" id="ARBA00022989"/>
    </source>
</evidence>
<dbReference type="InterPro" id="IPR013767">
    <property type="entry name" value="PAS_fold"/>
</dbReference>
<evidence type="ECO:0000256" key="16">
    <source>
        <dbReference type="ARBA" id="ARBA00058004"/>
    </source>
</evidence>
<gene>
    <name evidence="30" type="ORF">FYK34_03255</name>
</gene>
<dbReference type="GO" id="GO:0005524">
    <property type="term" value="F:ATP binding"/>
    <property type="evidence" value="ECO:0007669"/>
    <property type="project" value="UniProtKB-KW"/>
</dbReference>
<dbReference type="SMART" id="SM00448">
    <property type="entry name" value="REC"/>
    <property type="match status" value="2"/>
</dbReference>
<feature type="region of interest" description="Disordered" evidence="23">
    <location>
        <begin position="1"/>
        <end position="27"/>
    </location>
</feature>
<dbReference type="Pfam" id="PF00072">
    <property type="entry name" value="Response_reg"/>
    <property type="match status" value="2"/>
</dbReference>
<dbReference type="InterPro" id="IPR003594">
    <property type="entry name" value="HATPase_dom"/>
</dbReference>
<dbReference type="Pfam" id="PF01627">
    <property type="entry name" value="Hpt"/>
    <property type="match status" value="1"/>
</dbReference>
<feature type="coiled-coil region" evidence="22">
    <location>
        <begin position="228"/>
        <end position="255"/>
    </location>
</feature>
<dbReference type="Pfam" id="PF00512">
    <property type="entry name" value="HisKA"/>
    <property type="match status" value="1"/>
</dbReference>
<evidence type="ECO:0000256" key="14">
    <source>
        <dbReference type="ARBA" id="ARBA00023012"/>
    </source>
</evidence>
<dbReference type="InterPro" id="IPR035965">
    <property type="entry name" value="PAS-like_dom_sf"/>
</dbReference>
<evidence type="ECO:0000259" key="26">
    <source>
        <dbReference type="PROSITE" id="PS50110"/>
    </source>
</evidence>
<dbReference type="GO" id="GO:0006355">
    <property type="term" value="P:regulation of DNA-templated transcription"/>
    <property type="evidence" value="ECO:0007669"/>
    <property type="project" value="InterPro"/>
</dbReference>
<keyword evidence="10" id="KW-0547">Nucleotide-binding</keyword>
<dbReference type="InterPro" id="IPR003661">
    <property type="entry name" value="HisK_dim/P_dom"/>
</dbReference>
<feature type="domain" description="Response regulatory" evidence="26">
    <location>
        <begin position="892"/>
        <end position="1016"/>
    </location>
</feature>
<dbReference type="InterPro" id="IPR036641">
    <property type="entry name" value="HPT_dom_sf"/>
</dbReference>
<evidence type="ECO:0000256" key="18">
    <source>
        <dbReference type="ARBA" id="ARBA00068150"/>
    </source>
</evidence>
<dbReference type="SMART" id="SM00091">
    <property type="entry name" value="PAS"/>
    <property type="match status" value="4"/>
</dbReference>
<feature type="transmembrane region" description="Helical" evidence="24">
    <location>
        <begin position="47"/>
        <end position="68"/>
    </location>
</feature>
<evidence type="ECO:0000256" key="12">
    <source>
        <dbReference type="ARBA" id="ARBA00022840"/>
    </source>
</evidence>
<dbReference type="Gene3D" id="2.10.70.100">
    <property type="match status" value="1"/>
</dbReference>
<evidence type="ECO:0000259" key="29">
    <source>
        <dbReference type="PROSITE" id="PS50894"/>
    </source>
</evidence>
<evidence type="ECO:0000313" key="31">
    <source>
        <dbReference type="Proteomes" id="UP000322079"/>
    </source>
</evidence>
<evidence type="ECO:0000256" key="6">
    <source>
        <dbReference type="ARBA" id="ARBA00022553"/>
    </source>
</evidence>
<dbReference type="PROSITE" id="PS50110">
    <property type="entry name" value="RESPONSE_REGULATORY"/>
    <property type="match status" value="2"/>
</dbReference>
<evidence type="ECO:0000256" key="23">
    <source>
        <dbReference type="SAM" id="MobiDB-lite"/>
    </source>
</evidence>
<evidence type="ECO:0000259" key="25">
    <source>
        <dbReference type="PROSITE" id="PS50109"/>
    </source>
</evidence>
<dbReference type="FunFam" id="2.10.70.100:FF:000001">
    <property type="entry name" value="Sensory transduction histidine kinase"/>
    <property type="match status" value="1"/>
</dbReference>
<evidence type="ECO:0000256" key="4">
    <source>
        <dbReference type="ARBA" id="ARBA00022475"/>
    </source>
</evidence>
<dbReference type="PROSITE" id="PS50109">
    <property type="entry name" value="HIS_KIN"/>
    <property type="match status" value="1"/>
</dbReference>
<dbReference type="PANTHER" id="PTHR45339:SF1">
    <property type="entry name" value="HYBRID SIGNAL TRANSDUCTION HISTIDINE KINASE J"/>
    <property type="match status" value="1"/>
</dbReference>
<dbReference type="FunFam" id="3.30.565.10:FF:000010">
    <property type="entry name" value="Sensor histidine kinase RcsC"/>
    <property type="match status" value="1"/>
</dbReference>
<feature type="domain" description="PAS" evidence="27">
    <location>
        <begin position="256"/>
        <end position="326"/>
    </location>
</feature>
<evidence type="ECO:0000256" key="21">
    <source>
        <dbReference type="PROSITE-ProRule" id="PRU00169"/>
    </source>
</evidence>
<keyword evidence="13 24" id="KW-1133">Transmembrane helix</keyword>
<dbReference type="GO" id="GO:0000155">
    <property type="term" value="F:phosphorelay sensor kinase activity"/>
    <property type="evidence" value="ECO:0007669"/>
    <property type="project" value="InterPro"/>
</dbReference>
<evidence type="ECO:0000259" key="28">
    <source>
        <dbReference type="PROSITE" id="PS50113"/>
    </source>
</evidence>
<dbReference type="CDD" id="cd17546">
    <property type="entry name" value="REC_hyHK_CKI1_RcsC-like"/>
    <property type="match status" value="2"/>
</dbReference>
<evidence type="ECO:0000256" key="20">
    <source>
        <dbReference type="PROSITE-ProRule" id="PRU00110"/>
    </source>
</evidence>
<feature type="transmembrane region" description="Helical" evidence="24">
    <location>
        <begin position="80"/>
        <end position="99"/>
    </location>
</feature>
<keyword evidence="8 24" id="KW-0812">Transmembrane</keyword>
<dbReference type="InterPro" id="IPR008207">
    <property type="entry name" value="Sig_transdc_His_kin_Hpt_dom"/>
</dbReference>
<dbReference type="InterPro" id="IPR013656">
    <property type="entry name" value="PAS_4"/>
</dbReference>
<dbReference type="SMART" id="SM00387">
    <property type="entry name" value="HATPase_c"/>
    <property type="match status" value="1"/>
</dbReference>
<dbReference type="PROSITE" id="PS50894">
    <property type="entry name" value="HPT"/>
    <property type="match status" value="1"/>
</dbReference>
<dbReference type="Pfam" id="PF08448">
    <property type="entry name" value="PAS_4"/>
    <property type="match status" value="1"/>
</dbReference>
<keyword evidence="12" id="KW-0067">ATP-binding</keyword>
<dbReference type="SUPFAM" id="SSF47384">
    <property type="entry name" value="Homodimeric domain of signal transducing histidine kinase"/>
    <property type="match status" value="1"/>
</dbReference>
<dbReference type="CDD" id="cd16922">
    <property type="entry name" value="HATPase_EvgS-ArcB-TorS-like"/>
    <property type="match status" value="1"/>
</dbReference>
<dbReference type="EC" id="2.7.13.3" evidence="3"/>
<dbReference type="Gene3D" id="3.30.450.20">
    <property type="entry name" value="PAS domain"/>
    <property type="match status" value="4"/>
</dbReference>
<keyword evidence="6 21" id="KW-0597">Phosphoprotein</keyword>
<keyword evidence="14" id="KW-0902">Two-component regulatory system</keyword>
<keyword evidence="7" id="KW-0808">Transferase</keyword>
<dbReference type="PANTHER" id="PTHR45339">
    <property type="entry name" value="HYBRID SIGNAL TRANSDUCTION HISTIDINE KINASE J"/>
    <property type="match status" value="1"/>
</dbReference>
<dbReference type="InterPro" id="IPR011006">
    <property type="entry name" value="CheY-like_superfamily"/>
</dbReference>
<feature type="modified residue" description="Phosphohistidine" evidence="20">
    <location>
        <position position="1233"/>
    </location>
</feature>
<feature type="domain" description="Response regulatory" evidence="26">
    <location>
        <begin position="1041"/>
        <end position="1159"/>
    </location>
</feature>
<evidence type="ECO:0000256" key="3">
    <source>
        <dbReference type="ARBA" id="ARBA00012438"/>
    </source>
</evidence>
<dbReference type="SUPFAM" id="SSF47226">
    <property type="entry name" value="Histidine-containing phosphotransfer domain, HPT domain"/>
    <property type="match status" value="1"/>
</dbReference>
<proteinExistence type="predicted"/>
<feature type="modified residue" description="4-aspartylphosphate" evidence="21">
    <location>
        <position position="946"/>
    </location>
</feature>
<dbReference type="PROSITE" id="PS50112">
    <property type="entry name" value="PAS"/>
    <property type="match status" value="3"/>
</dbReference>
<dbReference type="SUPFAM" id="SSF55785">
    <property type="entry name" value="PYP-like sensor domain (PAS domain)"/>
    <property type="match status" value="4"/>
</dbReference>
<dbReference type="Gene3D" id="1.20.120.160">
    <property type="entry name" value="HPT domain"/>
    <property type="match status" value="1"/>
</dbReference>
<comment type="subcellular location">
    <subcellularLocation>
        <location evidence="2">Cell inner membrane</location>
        <topology evidence="2">Multi-pass membrane protein</topology>
    </subcellularLocation>
</comment>
<evidence type="ECO:0000259" key="27">
    <source>
        <dbReference type="PROSITE" id="PS50112"/>
    </source>
</evidence>
<evidence type="ECO:0000256" key="9">
    <source>
        <dbReference type="ARBA" id="ARBA00022737"/>
    </source>
</evidence>
<keyword evidence="5" id="KW-0997">Cell inner membrane</keyword>
<dbReference type="Pfam" id="PF00989">
    <property type="entry name" value="PAS"/>
    <property type="match status" value="1"/>
</dbReference>
<feature type="domain" description="PAS" evidence="27">
    <location>
        <begin position="111"/>
        <end position="182"/>
    </location>
</feature>
<evidence type="ECO:0000256" key="2">
    <source>
        <dbReference type="ARBA" id="ARBA00004429"/>
    </source>
</evidence>
<dbReference type="Pfam" id="PF08447">
    <property type="entry name" value="PAS_3"/>
    <property type="match status" value="2"/>
</dbReference>
<comment type="catalytic activity">
    <reaction evidence="1">
        <text>ATP + protein L-histidine = ADP + protein N-phospho-L-histidine.</text>
        <dbReference type="EC" id="2.7.13.3"/>
    </reaction>
</comment>
<feature type="domain" description="Histidine kinase" evidence="25">
    <location>
        <begin position="653"/>
        <end position="874"/>
    </location>
</feature>
<feature type="modified residue" description="4-aspartylphosphate" evidence="21">
    <location>
        <position position="1092"/>
    </location>
</feature>
<dbReference type="FunFam" id="1.10.287.130:FF:000002">
    <property type="entry name" value="Two-component osmosensing histidine kinase"/>
    <property type="match status" value="1"/>
</dbReference>
<dbReference type="EMBL" id="CP043473">
    <property type="protein sequence ID" value="QEL54648.1"/>
    <property type="molecule type" value="Genomic_DNA"/>
</dbReference>
<dbReference type="InterPro" id="IPR000014">
    <property type="entry name" value="PAS"/>
</dbReference>
<evidence type="ECO:0000256" key="10">
    <source>
        <dbReference type="ARBA" id="ARBA00022741"/>
    </source>
</evidence>
<evidence type="ECO:0000256" key="22">
    <source>
        <dbReference type="SAM" id="Coils"/>
    </source>
</evidence>
<evidence type="ECO:0000256" key="24">
    <source>
        <dbReference type="SAM" id="Phobius"/>
    </source>
</evidence>
<reference evidence="30 31" key="1">
    <citation type="submission" date="2019-08" db="EMBL/GenBank/DDBJ databases">
        <title>Chromobacterium paludis, a novel bacterium isolated from a Maryland marsh pond.</title>
        <authorList>
            <person name="Blackburn M.B."/>
            <person name="Gundersen-Rindal D.E."/>
        </authorList>
    </citation>
    <scope>NUCLEOTIDE SEQUENCE [LARGE SCALE GENOMIC DNA]</scope>
    <source>
        <strain evidence="31">IIBBL 257-1</strain>
    </source>
</reference>
<feature type="domain" description="PAC" evidence="28">
    <location>
        <begin position="453"/>
        <end position="507"/>
    </location>
</feature>
<feature type="domain" description="HPt" evidence="29">
    <location>
        <begin position="1192"/>
        <end position="1287"/>
    </location>
</feature>
<feature type="domain" description="PAC" evidence="28">
    <location>
        <begin position="583"/>
        <end position="635"/>
    </location>
</feature>
<keyword evidence="22" id="KW-0175">Coiled coil</keyword>
<dbReference type="CDD" id="cd00130">
    <property type="entry name" value="PAS"/>
    <property type="match status" value="4"/>
</dbReference>
<evidence type="ECO:0000256" key="19">
    <source>
        <dbReference type="ARBA" id="ARBA00070152"/>
    </source>
</evidence>
<dbReference type="Gene3D" id="3.30.565.10">
    <property type="entry name" value="Histidine kinase-like ATPase, C-terminal domain"/>
    <property type="match status" value="1"/>
</dbReference>
<dbReference type="SMART" id="SM00388">
    <property type="entry name" value="HisKA"/>
    <property type="match status" value="1"/>
</dbReference>
<keyword evidence="31" id="KW-1185">Reference proteome</keyword>
<dbReference type="InterPro" id="IPR005467">
    <property type="entry name" value="His_kinase_dom"/>
</dbReference>
<dbReference type="SUPFAM" id="SSF52172">
    <property type="entry name" value="CheY-like"/>
    <property type="match status" value="2"/>
</dbReference>
<keyword evidence="4" id="KW-1003">Cell membrane</keyword>
<dbReference type="SMART" id="SM00086">
    <property type="entry name" value="PAC"/>
    <property type="match status" value="4"/>
</dbReference>
<dbReference type="InterPro" id="IPR001789">
    <property type="entry name" value="Sig_transdc_resp-reg_receiver"/>
</dbReference>
<evidence type="ECO:0000256" key="17">
    <source>
        <dbReference type="ARBA" id="ARBA00064003"/>
    </source>
</evidence>
<organism evidence="30 31">
    <name type="scientific">Chromobacterium paludis</name>
    <dbReference type="NCBI Taxonomy" id="2605945"/>
    <lineage>
        <taxon>Bacteria</taxon>
        <taxon>Pseudomonadati</taxon>
        <taxon>Pseudomonadota</taxon>
        <taxon>Betaproteobacteria</taxon>
        <taxon>Neisseriales</taxon>
        <taxon>Chromobacteriaceae</taxon>
        <taxon>Chromobacterium</taxon>
    </lineage>
</organism>
<dbReference type="InterPro" id="IPR013655">
    <property type="entry name" value="PAS_fold_3"/>
</dbReference>
<dbReference type="InterPro" id="IPR004358">
    <property type="entry name" value="Sig_transdc_His_kin-like_C"/>
</dbReference>
<dbReference type="InterPro" id="IPR036890">
    <property type="entry name" value="HATPase_C_sf"/>
</dbReference>
<accession>A0A5C1DGC7</accession>
<feature type="compositionally biased region" description="Low complexity" evidence="23">
    <location>
        <begin position="1"/>
        <end position="14"/>
    </location>
</feature>
<dbReference type="InterPro" id="IPR000700">
    <property type="entry name" value="PAS-assoc_C"/>
</dbReference>
<dbReference type="KEGG" id="chrm:FYK34_03255"/>
<evidence type="ECO:0000313" key="30">
    <source>
        <dbReference type="EMBL" id="QEL54648.1"/>
    </source>
</evidence>
<dbReference type="PRINTS" id="PR00344">
    <property type="entry name" value="BCTRLSENSOR"/>
</dbReference>
<evidence type="ECO:0000256" key="11">
    <source>
        <dbReference type="ARBA" id="ARBA00022777"/>
    </source>
</evidence>
<sequence length="1368" mass="150393">MRASSRAHSGASARQTPTANRPWQSQPCGVRGKDDILKKWGEKGERLAAGWALLTLLLGWLISGGLAFADAMHLSDPLKAGGAGAVLSLLLALLVHLFMRGYERHKQFAQDQSRLAGIVESSVDAMISKTLDGVVTSWNQSAEQIFGFSAEEALGRTVAELIVPEDRLHEERDILERIRRGERVEHFETVRRCKDGRPIFVSVAISPIRSADGKVIGASKVARDISVQKQVESALHELNDRLEELVASRTAELEKARGILRAVLDAVPAMIGYWDSQQRNRVANHAYQHWFGRAPEQVYGLSLRELLGEEQYQDNLPLIEAALRGEPQCFERRMACADGKTRHALVQYVPDRVDGETLGFYAISHDITELEEGRRQLSAALQDKELLLNTINQQLLYSVSDAAGIICEVNELFCQTHGYAREELLGRNHRLLNSGTHPPAFWQSMWHAVKSGRAWRGEVCNKTRDGQLRWLDTVIVPHVGASGSIERYISLRIDTTESLRQQRELLAAKDQLQLAAEVAHLGVWSWTPDDNRLNWNGRMFDIYAQPPAQEGLDYRHWRERVHPDDLSRVEASLSDAVAGVAEFDTAFRLVLPDGGIRFIQAAATVERDDKGRAVRVTGINQDITAQRVFEENLLQAKQQAEQASVVKSQFLANMSHEIRTPMNAVLGLLQLLLHTRLDERQRDYVGKTQTAAKSLLGLLNDILDFSKIDAGKLQLDIHPFELEGLMRDLSVVLSANNGDRNVEVLFRIDPELPSLLCGDRLRLLQILINLAGNALKFTSQGQVVVALGEQARCDNRVRLRIEISDTGIGIAPEQMARIFDGFTQAEASTTRRFGGTGLGLVISKRLVELMGGRLQVESQLGCGSRFWFDLELEIADDAPLVLTPSVLKDRMRILVVDDNPLAGEILGNTINQIGWRAEYADGGEEALESVHRLAALGQRYDVVLMDWRMPGMDGLGVAERMRRELAGERPPVIIMVTAFGREVLAEAVDQQNAPFSDFLTKPITPQQLVDAVGRSVDWRGRPEGQAVSGNEALGRRLAGLRILLVEDNALNRQVASALLEEEGAQVAVAEGGLPGVAMATAAEPPFDIVIMDVQMPDIDGLEATRRIRADVRCQSLPILAMTANASHSDREACLGAGMNDHVGKPIDVDELVPKLLSLCGQRQLAAPPAAGVGAGEEEVEPLSSRLRRFGNRLSVYRVALNTFQQECQDLLEAARLAGGAEDEQRKARAIALHTLKGLAATMGASALSQQAAALEKRIKAGEEADWTRELPGLSACLERSAGLLMQSMPPPDAAPMEPAAGDGSQEQMLGEVMAMLEDCNLAVVDLVGELRRRGWGAPAATLDELEKCVAQLDFAEAAQIVRRLQAPT</sequence>
<dbReference type="InterPro" id="IPR036097">
    <property type="entry name" value="HisK_dim/P_sf"/>
</dbReference>
<dbReference type="Gene3D" id="1.10.287.130">
    <property type="match status" value="1"/>
</dbReference>
<dbReference type="PROSITE" id="PS50113">
    <property type="entry name" value="PAC"/>
    <property type="match status" value="3"/>
</dbReference>
<feature type="domain" description="PAC" evidence="28">
    <location>
        <begin position="183"/>
        <end position="237"/>
    </location>
</feature>
<dbReference type="SUPFAM" id="SSF55874">
    <property type="entry name" value="ATPase domain of HSP90 chaperone/DNA topoisomerase II/histidine kinase"/>
    <property type="match status" value="1"/>
</dbReference>
<keyword evidence="15 24" id="KW-0472">Membrane</keyword>
<dbReference type="NCBIfam" id="TIGR00229">
    <property type="entry name" value="sensory_box"/>
    <property type="match status" value="3"/>
</dbReference>
<keyword evidence="11" id="KW-0418">Kinase</keyword>
<comment type="subunit">
    <text evidence="17">At low DSF concentrations, interacts with RpfF.</text>
</comment>
<feature type="domain" description="PAS" evidence="27">
    <location>
        <begin position="399"/>
        <end position="438"/>
    </location>
</feature>
<evidence type="ECO:0000256" key="8">
    <source>
        <dbReference type="ARBA" id="ARBA00022692"/>
    </source>
</evidence>
<evidence type="ECO:0000256" key="1">
    <source>
        <dbReference type="ARBA" id="ARBA00000085"/>
    </source>
</evidence>
<dbReference type="Proteomes" id="UP000322079">
    <property type="component" value="Chromosome"/>
</dbReference>
<protein>
    <recommendedName>
        <fullName evidence="18">Sensory/regulatory protein RpfC</fullName>
        <ecNumber evidence="3">2.7.13.3</ecNumber>
    </recommendedName>
    <alternativeName>
        <fullName evidence="19">Virulence sensor protein BvgS</fullName>
    </alternativeName>
</protein>
<dbReference type="CDD" id="cd00082">
    <property type="entry name" value="HisKA"/>
    <property type="match status" value="1"/>
</dbReference>
<comment type="function">
    <text evidence="16">Member of the two-component regulatory system BvgS/BvgA. Phosphorylates BvgA via a four-step phosphorelay in response to environmental signals.</text>
</comment>
<name>A0A5C1DGC7_9NEIS</name>
<evidence type="ECO:0000256" key="15">
    <source>
        <dbReference type="ARBA" id="ARBA00023136"/>
    </source>
</evidence>
<evidence type="ECO:0000256" key="5">
    <source>
        <dbReference type="ARBA" id="ARBA00022519"/>
    </source>
</evidence>
<keyword evidence="9" id="KW-0677">Repeat</keyword>
<dbReference type="InterPro" id="IPR001610">
    <property type="entry name" value="PAC"/>
</dbReference>
<dbReference type="Pfam" id="PF02518">
    <property type="entry name" value="HATPase_c"/>
    <property type="match status" value="1"/>
</dbReference>
<feature type="compositionally biased region" description="Polar residues" evidence="23">
    <location>
        <begin position="15"/>
        <end position="27"/>
    </location>
</feature>
<dbReference type="Gene3D" id="3.40.50.2300">
    <property type="match status" value="2"/>
</dbReference>
<dbReference type="GO" id="GO:0005886">
    <property type="term" value="C:plasma membrane"/>
    <property type="evidence" value="ECO:0007669"/>
    <property type="project" value="UniProtKB-SubCell"/>
</dbReference>
<evidence type="ECO:0000256" key="7">
    <source>
        <dbReference type="ARBA" id="ARBA00022679"/>
    </source>
</evidence>